<gene>
    <name evidence="2" type="ORF">CTheo_7168</name>
</gene>
<dbReference type="PROSITE" id="PS50011">
    <property type="entry name" value="PROTEIN_KINASE_DOM"/>
    <property type="match status" value="1"/>
</dbReference>
<dbReference type="AlphaFoldDB" id="A0A5N5QDI2"/>
<evidence type="ECO:0000313" key="2">
    <source>
        <dbReference type="EMBL" id="KAB5589387.1"/>
    </source>
</evidence>
<name>A0A5N5QDI2_9AGAM</name>
<dbReference type="OrthoDB" id="346907at2759"/>
<dbReference type="Gene3D" id="1.10.510.10">
    <property type="entry name" value="Transferase(Phosphotransferase) domain 1"/>
    <property type="match status" value="1"/>
</dbReference>
<comment type="caution">
    <text evidence="2">The sequence shown here is derived from an EMBL/GenBank/DDBJ whole genome shotgun (WGS) entry which is preliminary data.</text>
</comment>
<proteinExistence type="predicted"/>
<keyword evidence="3" id="KW-1185">Reference proteome</keyword>
<accession>A0A5N5QDI2</accession>
<dbReference type="CDD" id="cd00180">
    <property type="entry name" value="PKc"/>
    <property type="match status" value="1"/>
</dbReference>
<keyword evidence="2" id="KW-0418">Kinase</keyword>
<evidence type="ECO:0000313" key="3">
    <source>
        <dbReference type="Proteomes" id="UP000383932"/>
    </source>
</evidence>
<dbReference type="SUPFAM" id="SSF56112">
    <property type="entry name" value="Protein kinase-like (PK-like)"/>
    <property type="match status" value="1"/>
</dbReference>
<dbReference type="InterPro" id="IPR011009">
    <property type="entry name" value="Kinase-like_dom_sf"/>
</dbReference>
<dbReference type="Proteomes" id="UP000383932">
    <property type="component" value="Unassembled WGS sequence"/>
</dbReference>
<dbReference type="GO" id="GO:0004674">
    <property type="term" value="F:protein serine/threonine kinase activity"/>
    <property type="evidence" value="ECO:0007669"/>
    <property type="project" value="TreeGrafter"/>
</dbReference>
<dbReference type="EMBL" id="SSOP01000277">
    <property type="protein sequence ID" value="KAB5589387.1"/>
    <property type="molecule type" value="Genomic_DNA"/>
</dbReference>
<evidence type="ECO:0000259" key="1">
    <source>
        <dbReference type="PROSITE" id="PS50011"/>
    </source>
</evidence>
<feature type="domain" description="Protein kinase" evidence="1">
    <location>
        <begin position="48"/>
        <end position="357"/>
    </location>
</feature>
<organism evidence="2 3">
    <name type="scientific">Ceratobasidium theobromae</name>
    <dbReference type="NCBI Taxonomy" id="1582974"/>
    <lineage>
        <taxon>Eukaryota</taxon>
        <taxon>Fungi</taxon>
        <taxon>Dikarya</taxon>
        <taxon>Basidiomycota</taxon>
        <taxon>Agaricomycotina</taxon>
        <taxon>Agaricomycetes</taxon>
        <taxon>Cantharellales</taxon>
        <taxon>Ceratobasidiaceae</taxon>
        <taxon>Ceratobasidium</taxon>
    </lineage>
</organism>
<reference evidence="2 3" key="1">
    <citation type="journal article" date="2019" name="Fungal Biol. Biotechnol.">
        <title>Draft genome sequence of fastidious pathogen Ceratobasidium theobromae, which causes vascular-streak dieback in Theobroma cacao.</title>
        <authorList>
            <person name="Ali S.S."/>
            <person name="Asman A."/>
            <person name="Shao J."/>
            <person name="Firmansyah A.P."/>
            <person name="Susilo A.W."/>
            <person name="Rosmana A."/>
            <person name="McMahon P."/>
            <person name="Junaid M."/>
            <person name="Guest D."/>
            <person name="Kheng T.Y."/>
            <person name="Meinhardt L.W."/>
            <person name="Bailey B.A."/>
        </authorList>
    </citation>
    <scope>NUCLEOTIDE SEQUENCE [LARGE SCALE GENOMIC DNA]</scope>
    <source>
        <strain evidence="2 3">CT2</strain>
    </source>
</reference>
<sequence>MDIQSNLEDWANGIEDYSQRLSAHSKETVTMKRMADVIICRAQGDSAPAFLDRFEAGSFEPAKDRGSLMRFIVKVPRMPWGLSNLPLENDPFMEVLHPAIKQRSPLKHNNLVSLIGLDTSFGRFPGLVLEYCPYGDLTRFKSLVAPNEKDLEKYVGQLAIIYARVSGGAYTRSFQMRDILQGLQYLHGLPSAIAHGDLTPENILVDGKGTLKLSTISFARLAASRPSHKQLQKGALTIDDAISARYLSPELLDIAWPTPKSDMWSFGCVAFWLFTDLQPYSKLRREYQIVAAIDSGQLPHGMGSTTDIEELGSQLVSGASSHWITNGTMLHILRCWDAQLNGRPTAAEFLKFLDTTAPGA</sequence>
<dbReference type="InterPro" id="IPR000719">
    <property type="entry name" value="Prot_kinase_dom"/>
</dbReference>
<dbReference type="PANTHER" id="PTHR44329">
    <property type="entry name" value="SERINE/THREONINE-PROTEIN KINASE TNNI3K-RELATED"/>
    <property type="match status" value="1"/>
</dbReference>
<protein>
    <submittedName>
        <fullName evidence="2">Tyrosine kinase catalytic domain containing protein</fullName>
    </submittedName>
</protein>
<keyword evidence="2" id="KW-0808">Transferase</keyword>
<dbReference type="Pfam" id="PF00069">
    <property type="entry name" value="Pkinase"/>
    <property type="match status" value="1"/>
</dbReference>
<dbReference type="GO" id="GO:0005524">
    <property type="term" value="F:ATP binding"/>
    <property type="evidence" value="ECO:0007669"/>
    <property type="project" value="InterPro"/>
</dbReference>
<dbReference type="InterPro" id="IPR051681">
    <property type="entry name" value="Ser/Thr_Kinases-Pseudokinases"/>
</dbReference>